<dbReference type="EMBL" id="CBKP010000019">
    <property type="protein sequence ID" value="CDF28682.1"/>
    <property type="molecule type" value="Genomic_DNA"/>
</dbReference>
<dbReference type="AlphaFoldDB" id="R7PVW1"/>
<evidence type="ECO:0000313" key="2">
    <source>
        <dbReference type="Proteomes" id="UP000018189"/>
    </source>
</evidence>
<reference evidence="1" key="1">
    <citation type="submission" date="2012-11" db="EMBL/GenBank/DDBJ databases">
        <title>Dependencies among metagenomic species, viruses, plasmids and units of genetic variation.</title>
        <authorList>
            <person name="Nielsen H.B."/>
            <person name="Almeida M."/>
            <person name="Juncker A.S."/>
            <person name="Rasmussen S."/>
            <person name="Li J."/>
            <person name="Sunagawa S."/>
            <person name="Plichta D."/>
            <person name="Gautier L."/>
            <person name="Le Chatelier E."/>
            <person name="Peletier E."/>
            <person name="Bonde I."/>
            <person name="Nielsen T."/>
            <person name="Manichanh C."/>
            <person name="Arumugam M."/>
            <person name="Batto J."/>
            <person name="Santos M.B.Q.D."/>
            <person name="Blom N."/>
            <person name="Borruel N."/>
            <person name="Burgdorf K.S."/>
            <person name="Boumezbeur F."/>
            <person name="Casellas F."/>
            <person name="Dore J."/>
            <person name="Guarner F."/>
            <person name="Hansen T."/>
            <person name="Hildebrand F."/>
            <person name="Kaas R.S."/>
            <person name="Kennedy S."/>
            <person name="Kristiansen K."/>
            <person name="Kultima J.R."/>
            <person name="Leonard P."/>
            <person name="Levenez F."/>
            <person name="Lund O."/>
            <person name="Moumen B."/>
            <person name="Le Paslier D."/>
            <person name="Pons N."/>
            <person name="Pedersen O."/>
            <person name="Prifti E."/>
            <person name="Qin J."/>
            <person name="Raes J."/>
            <person name="Tap J."/>
            <person name="Tims S."/>
            <person name="Ussery D.W."/>
            <person name="Yamada T."/>
            <person name="MetaHit consortium"/>
            <person name="Renault P."/>
            <person name="Sicheritz-Ponten T."/>
            <person name="Bork P."/>
            <person name="Wang J."/>
            <person name="Brunak S."/>
            <person name="Ehrlich S.D."/>
        </authorList>
    </citation>
    <scope>NUCLEOTIDE SEQUENCE [LARGE SCALE GENOMIC DNA]</scope>
</reference>
<evidence type="ECO:0008006" key="3">
    <source>
        <dbReference type="Google" id="ProtNLM"/>
    </source>
</evidence>
<evidence type="ECO:0000313" key="1">
    <source>
        <dbReference type="EMBL" id="CDF28682.1"/>
    </source>
</evidence>
<comment type="caution">
    <text evidence="1">The sequence shown here is derived from an EMBL/GenBank/DDBJ whole genome shotgun (WGS) entry which is preliminary data.</text>
</comment>
<organism evidence="1 2">
    <name type="scientific">Methanobrevibacter smithii CAG:186</name>
    <dbReference type="NCBI Taxonomy" id="1263088"/>
    <lineage>
        <taxon>Archaea</taxon>
        <taxon>Methanobacteriati</taxon>
        <taxon>Methanobacteriota</taxon>
        <taxon>Methanomada group</taxon>
        <taxon>Methanobacteria</taxon>
        <taxon>Methanobacteriales</taxon>
        <taxon>Methanobacteriaceae</taxon>
        <taxon>Methanobrevibacter</taxon>
    </lineage>
</organism>
<proteinExistence type="predicted"/>
<accession>R7PVW1</accession>
<gene>
    <name evidence="1" type="ORF">BN522_00565</name>
</gene>
<name>R7PVW1_METSM</name>
<dbReference type="Proteomes" id="UP000018189">
    <property type="component" value="Unassembled WGS sequence"/>
</dbReference>
<sequence length="293" mass="34032">MKKNKIYHGYHHEDLTLKFLKENTTKYIAKITGAEFCDEINVELINLKPKVLRIDYGIKKKDKIILYEFLSTKSNIANILRRIFLYVARIGYDYQLNVKINLVVTPEIDKNQVVLEYSPGQFFRPEVISFKDYDGDKLLSNITYKVKNNIKLTCNEFLALGILPLMKTKHEAGVQVVKTLELARKITDIDDELKDSVLGILIVLADKFIENQDLKNKVIDVIKMEITILHDYVTSHEKEWLEQGKIEGKIEGKLEGKEEEKLKIAKNMHKENYSVKEIAKITKLDCKTIEKLK</sequence>
<protein>
    <recommendedName>
        <fullName evidence="3">Transposase (putative) YhgA-like domain-containing protein</fullName>
    </recommendedName>
</protein>